<keyword evidence="1" id="KW-1133">Transmembrane helix</keyword>
<accession>A0A5D0UEI3</accession>
<gene>
    <name evidence="2" type="ORF">FXF65_11660</name>
</gene>
<feature type="transmembrane region" description="Helical" evidence="1">
    <location>
        <begin position="121"/>
        <end position="145"/>
    </location>
</feature>
<evidence type="ECO:0000313" key="2">
    <source>
        <dbReference type="EMBL" id="TYC15983.1"/>
    </source>
</evidence>
<keyword evidence="3" id="KW-1185">Reference proteome</keyword>
<keyword evidence="1" id="KW-0812">Transmembrane</keyword>
<comment type="caution">
    <text evidence="2">The sequence shown here is derived from an EMBL/GenBank/DDBJ whole genome shotgun (WGS) entry which is preliminary data.</text>
</comment>
<protein>
    <submittedName>
        <fullName evidence="2">Uncharacterized protein</fullName>
    </submittedName>
</protein>
<dbReference type="EMBL" id="VSFF01000004">
    <property type="protein sequence ID" value="TYC15983.1"/>
    <property type="molecule type" value="Genomic_DNA"/>
</dbReference>
<dbReference type="OrthoDB" id="5191572at2"/>
<evidence type="ECO:0000256" key="1">
    <source>
        <dbReference type="SAM" id="Phobius"/>
    </source>
</evidence>
<organism evidence="2 3">
    <name type="scientific">Actinomadura syzygii</name>
    <dbReference type="NCBI Taxonomy" id="1427538"/>
    <lineage>
        <taxon>Bacteria</taxon>
        <taxon>Bacillati</taxon>
        <taxon>Actinomycetota</taxon>
        <taxon>Actinomycetes</taxon>
        <taxon>Streptosporangiales</taxon>
        <taxon>Thermomonosporaceae</taxon>
        <taxon>Actinomadura</taxon>
    </lineage>
</organism>
<name>A0A5D0UEI3_9ACTN</name>
<dbReference type="AlphaFoldDB" id="A0A5D0UEI3"/>
<evidence type="ECO:0000313" key="3">
    <source>
        <dbReference type="Proteomes" id="UP000322634"/>
    </source>
</evidence>
<proteinExistence type="predicted"/>
<feature type="transmembrane region" description="Helical" evidence="1">
    <location>
        <begin position="65"/>
        <end position="89"/>
    </location>
</feature>
<sequence length="201" mass="20850">MTEPGTASPADLRRAQQREQLLRDELPRVRAAALAWRNGLGALLAGLLGFGLVKGRTDVGQLDERWAATVGVVLLLALIAGTSGALLLLRAAHGRPAVRALAKLPPGPIADRREAAATTRALRMGIAATLACTALLVGGVATTWYGPGRAKPVLKVIIQGEAVCGSVRETGGGKLVLQTDTGRRTVDLNGVTAMLPVDRCA</sequence>
<dbReference type="RefSeq" id="WP_148349778.1">
    <property type="nucleotide sequence ID" value="NZ_JBHSBF010000009.1"/>
</dbReference>
<dbReference type="Proteomes" id="UP000322634">
    <property type="component" value="Unassembled WGS sequence"/>
</dbReference>
<reference evidence="2 3" key="1">
    <citation type="submission" date="2019-08" db="EMBL/GenBank/DDBJ databases">
        <title>Actinomadura sp. nov. CYP1-5 isolated from mountain soil.</title>
        <authorList>
            <person name="Songsumanus A."/>
            <person name="Kuncharoen N."/>
            <person name="Kudo T."/>
            <person name="Yuki M."/>
            <person name="Igarashi Y."/>
            <person name="Tanasupawat S."/>
        </authorList>
    </citation>
    <scope>NUCLEOTIDE SEQUENCE [LARGE SCALE GENOMIC DNA]</scope>
    <source>
        <strain evidence="2 3">GKU157</strain>
    </source>
</reference>
<keyword evidence="1" id="KW-0472">Membrane</keyword>
<feature type="transmembrane region" description="Helical" evidence="1">
    <location>
        <begin position="34"/>
        <end position="53"/>
    </location>
</feature>